<dbReference type="RefSeq" id="WP_212978373.1">
    <property type="nucleotide sequence ID" value="NZ_AP025343.1"/>
</dbReference>
<organism evidence="5 6">
    <name type="scientific">Paenibacillus azoreducens</name>
    <dbReference type="NCBI Taxonomy" id="116718"/>
    <lineage>
        <taxon>Bacteria</taxon>
        <taxon>Bacillati</taxon>
        <taxon>Bacillota</taxon>
        <taxon>Bacilli</taxon>
        <taxon>Bacillales</taxon>
        <taxon>Paenibacillaceae</taxon>
        <taxon>Paenibacillus</taxon>
    </lineage>
</organism>
<keyword evidence="2 3" id="KW-0802">TPR repeat</keyword>
<keyword evidence="1" id="KW-0677">Repeat</keyword>
<sequence length="334" mass="38636">MTEDRRIQEASLESLQQRVKVLFDLKKYDLLIDIAKMALGMDLNDPFTLYYLGRTHHRLERYPEALEISGRLLAMDPNDPNYHSLRAGVLESLEKYEEAIAHYEKAIELNPQNERYYSGIAHNASLLAEPKFQEKVVPMMRKAIELGPNDALNHGFFAILLMNRGLYTEARKEFEIAIELAPNDSINHSSYGNFLYYAGELEEAKTYTMQALEINPMDPTAETNLSLLKQAERDPQHYVAHRMETYSGIIQFHPRHDEPYRQLVKLQLEINEKAQARKVLRAFAKARPDAVDEEFRQLMAKAGVAIPSKTRRIQMWAALMLLIVAAVFYFVFKR</sequence>
<proteinExistence type="predicted"/>
<dbReference type="InterPro" id="IPR019734">
    <property type="entry name" value="TPR_rpt"/>
</dbReference>
<evidence type="ECO:0000256" key="3">
    <source>
        <dbReference type="PROSITE-ProRule" id="PRU00339"/>
    </source>
</evidence>
<evidence type="ECO:0008006" key="7">
    <source>
        <dbReference type="Google" id="ProtNLM"/>
    </source>
</evidence>
<comment type="caution">
    <text evidence="5">The sequence shown here is derived from an EMBL/GenBank/DDBJ whole genome shotgun (WGS) entry which is preliminary data.</text>
</comment>
<evidence type="ECO:0000256" key="2">
    <source>
        <dbReference type="ARBA" id="ARBA00022803"/>
    </source>
</evidence>
<dbReference type="PANTHER" id="PTHR44943:SF8">
    <property type="entry name" value="TPR REPEAT-CONTAINING PROTEIN MJ0263"/>
    <property type="match status" value="1"/>
</dbReference>
<feature type="repeat" description="TPR" evidence="3">
    <location>
        <begin position="46"/>
        <end position="79"/>
    </location>
</feature>
<evidence type="ECO:0000256" key="4">
    <source>
        <dbReference type="SAM" id="Phobius"/>
    </source>
</evidence>
<dbReference type="Gene3D" id="1.25.40.10">
    <property type="entry name" value="Tetratricopeptide repeat domain"/>
    <property type="match status" value="2"/>
</dbReference>
<keyword evidence="6" id="KW-1185">Reference proteome</keyword>
<dbReference type="Pfam" id="PF00515">
    <property type="entry name" value="TPR_1"/>
    <property type="match status" value="1"/>
</dbReference>
<keyword evidence="4" id="KW-0472">Membrane</keyword>
<name>A0A919YD63_9BACL</name>
<dbReference type="PANTHER" id="PTHR44943">
    <property type="entry name" value="CELLULOSE SYNTHASE OPERON PROTEIN C"/>
    <property type="match status" value="1"/>
</dbReference>
<evidence type="ECO:0000256" key="1">
    <source>
        <dbReference type="ARBA" id="ARBA00022737"/>
    </source>
</evidence>
<keyword evidence="4" id="KW-0812">Transmembrane</keyword>
<keyword evidence="4" id="KW-1133">Transmembrane helix</keyword>
<dbReference type="EMBL" id="BORT01000008">
    <property type="protein sequence ID" value="GIO47528.1"/>
    <property type="molecule type" value="Genomic_DNA"/>
</dbReference>
<dbReference type="PROSITE" id="PS50005">
    <property type="entry name" value="TPR"/>
    <property type="match status" value="3"/>
</dbReference>
<feature type="repeat" description="TPR" evidence="3">
    <location>
        <begin position="185"/>
        <end position="218"/>
    </location>
</feature>
<evidence type="ECO:0000313" key="5">
    <source>
        <dbReference type="EMBL" id="GIO47528.1"/>
    </source>
</evidence>
<evidence type="ECO:0000313" key="6">
    <source>
        <dbReference type="Proteomes" id="UP000682811"/>
    </source>
</evidence>
<accession>A0A919YD63</accession>
<protein>
    <recommendedName>
        <fullName evidence="7">Tetratricopeptide repeat protein</fullName>
    </recommendedName>
</protein>
<dbReference type="Proteomes" id="UP000682811">
    <property type="component" value="Unassembled WGS sequence"/>
</dbReference>
<feature type="transmembrane region" description="Helical" evidence="4">
    <location>
        <begin position="313"/>
        <end position="332"/>
    </location>
</feature>
<dbReference type="SMART" id="SM00028">
    <property type="entry name" value="TPR"/>
    <property type="match status" value="4"/>
</dbReference>
<reference evidence="5 6" key="1">
    <citation type="submission" date="2021-03" db="EMBL/GenBank/DDBJ databases">
        <title>Antimicrobial resistance genes in bacteria isolated from Japanese honey, and their potential for conferring macrolide and lincosamide resistance in the American foulbrood pathogen Paenibacillus larvae.</title>
        <authorList>
            <person name="Okamoto M."/>
            <person name="Kumagai M."/>
            <person name="Kanamori H."/>
            <person name="Takamatsu D."/>
        </authorList>
    </citation>
    <scope>NUCLEOTIDE SEQUENCE [LARGE SCALE GENOMIC DNA]</scope>
    <source>
        <strain evidence="5 6">J34TS1</strain>
    </source>
</reference>
<dbReference type="AlphaFoldDB" id="A0A919YD63"/>
<gene>
    <name evidence="5" type="ORF">J34TS1_22930</name>
</gene>
<dbReference type="InterPro" id="IPR051685">
    <property type="entry name" value="Ycf3/AcsC/BcsC/TPR_MFPF"/>
</dbReference>
<dbReference type="InterPro" id="IPR011990">
    <property type="entry name" value="TPR-like_helical_dom_sf"/>
</dbReference>
<feature type="repeat" description="TPR" evidence="3">
    <location>
        <begin position="80"/>
        <end position="113"/>
    </location>
</feature>
<dbReference type="SUPFAM" id="SSF48452">
    <property type="entry name" value="TPR-like"/>
    <property type="match status" value="1"/>
</dbReference>